<dbReference type="AlphaFoldDB" id="A0A809XZL1"/>
<dbReference type="EMBL" id="AP023092">
    <property type="protein sequence ID" value="BCE32929.1"/>
    <property type="molecule type" value="Genomic_DNA"/>
</dbReference>
<reference evidence="3" key="3">
    <citation type="submission" date="2020-05" db="EMBL/GenBank/DDBJ databases">
        <title>Complete genome sequence of Bradyrhizobium diazoefficiens XF5 isolated from soybean nodule.</title>
        <authorList>
            <person name="Noda R."/>
            <person name="Kakizaki K."/>
            <person name="Minamisawa K."/>
        </authorList>
    </citation>
    <scope>NUCLEOTIDE SEQUENCE</scope>
    <source>
        <strain evidence="3">XF5</strain>
    </source>
</reference>
<evidence type="ECO:0000313" key="5">
    <source>
        <dbReference type="EMBL" id="BCE82437.1"/>
    </source>
</evidence>
<dbReference type="EMBL" id="AP023093">
    <property type="protein sequence ID" value="BCE41707.1"/>
    <property type="molecule type" value="Genomic_DNA"/>
</dbReference>
<evidence type="ECO:0000313" key="2">
    <source>
        <dbReference type="EMBL" id="BCE41707.1"/>
    </source>
</evidence>
<name>A0A809XZL1_9BRAD</name>
<evidence type="ECO:0000313" key="1">
    <source>
        <dbReference type="EMBL" id="BCE32929.1"/>
    </source>
</evidence>
<gene>
    <name evidence="1" type="ORF">XF2B_66980</name>
    <name evidence="2" type="ORF">XF3B_67380</name>
    <name evidence="3" type="ORF">XF5B_67510</name>
    <name evidence="4" type="ORF">XF6B_67190</name>
    <name evidence="5" type="ORF">XF9B_38580</name>
</gene>
<accession>A0A809XZL1</accession>
<protein>
    <recommendedName>
        <fullName evidence="6">Transposase</fullName>
    </recommendedName>
</protein>
<sequence length="75" mass="7932">MVRTVAVKSRACGAPHLERLEIVIEPNVPPGCRGSGPSPAHLVESGLPTEALLAQIAVAKYADGPPLYRREAIYA</sequence>
<proteinExistence type="predicted"/>
<evidence type="ECO:0008006" key="6">
    <source>
        <dbReference type="Google" id="ProtNLM"/>
    </source>
</evidence>
<reference evidence="2" key="2">
    <citation type="submission" date="2020-05" db="EMBL/GenBank/DDBJ databases">
        <title>Complete genome sequence of Bradyrhizobium diazoefficiens XF3 isolated from soybean nodule.</title>
        <authorList>
            <person name="Noda R."/>
            <person name="Kakizaki K."/>
            <person name="Minamisawa K."/>
        </authorList>
    </citation>
    <scope>NUCLEOTIDE SEQUENCE</scope>
    <source>
        <strain evidence="2">XF3</strain>
    </source>
</reference>
<reference evidence="1" key="1">
    <citation type="submission" date="2020-05" db="EMBL/GenBank/DDBJ databases">
        <title>Complete genome sequence of Bradyrhizobium diazoefficiens XF2 isolated from soybean nodule.</title>
        <authorList>
            <person name="Noda R."/>
            <person name="Kakizaki K."/>
            <person name="Minamisawa K."/>
        </authorList>
    </citation>
    <scope>NUCLEOTIDE SEQUENCE</scope>
    <source>
        <strain evidence="1">XF2</strain>
    </source>
</reference>
<evidence type="ECO:0000313" key="4">
    <source>
        <dbReference type="EMBL" id="BCE67920.1"/>
    </source>
</evidence>
<organism evidence="1">
    <name type="scientific">Bradyrhizobium diazoefficiens</name>
    <dbReference type="NCBI Taxonomy" id="1355477"/>
    <lineage>
        <taxon>Bacteria</taxon>
        <taxon>Pseudomonadati</taxon>
        <taxon>Pseudomonadota</taxon>
        <taxon>Alphaproteobacteria</taxon>
        <taxon>Hyphomicrobiales</taxon>
        <taxon>Nitrobacteraceae</taxon>
        <taxon>Bradyrhizobium</taxon>
    </lineage>
</organism>
<reference evidence="5" key="5">
    <citation type="submission" date="2020-05" db="EMBL/GenBank/DDBJ databases">
        <title>Complete genome sequence of Bradyrhizobium diazoefficiens XF9 isolated from soybean nodule.</title>
        <authorList>
            <person name="Noda R."/>
            <person name="Kakizaki K."/>
            <person name="Minamisawa K."/>
        </authorList>
    </citation>
    <scope>NUCLEOTIDE SEQUENCE</scope>
    <source>
        <strain evidence="5">XF9</strain>
    </source>
</reference>
<evidence type="ECO:0000313" key="3">
    <source>
        <dbReference type="EMBL" id="BCE59239.1"/>
    </source>
</evidence>
<dbReference type="EMBL" id="AP023098">
    <property type="protein sequence ID" value="BCE82437.1"/>
    <property type="molecule type" value="Genomic_DNA"/>
</dbReference>
<dbReference type="EMBL" id="AP023096">
    <property type="protein sequence ID" value="BCE67920.1"/>
    <property type="molecule type" value="Genomic_DNA"/>
</dbReference>
<dbReference type="EMBL" id="AP023095">
    <property type="protein sequence ID" value="BCE59239.1"/>
    <property type="molecule type" value="Genomic_DNA"/>
</dbReference>
<reference evidence="4" key="4">
    <citation type="submission" date="2020-05" db="EMBL/GenBank/DDBJ databases">
        <title>Complete genome sequence of Bradyrhizobium diazoefficiens XF6 isolated from soybean nodule.</title>
        <authorList>
            <person name="Noda R."/>
            <person name="Kakizaki K."/>
            <person name="Minamisawa K."/>
        </authorList>
    </citation>
    <scope>NUCLEOTIDE SEQUENCE</scope>
    <source>
        <strain evidence="4">XF6</strain>
    </source>
</reference>